<dbReference type="InterPro" id="IPR002316">
    <property type="entry name" value="Pro-tRNA-ligase_IIa"/>
</dbReference>
<dbReference type="GO" id="GO:0006433">
    <property type="term" value="P:prolyl-tRNA aminoacylation"/>
    <property type="evidence" value="ECO:0007669"/>
    <property type="project" value="UniProtKB-UniRule"/>
</dbReference>
<evidence type="ECO:0000256" key="7">
    <source>
        <dbReference type="ARBA" id="ARBA00022917"/>
    </source>
</evidence>
<keyword evidence="11" id="KW-0812">Transmembrane</keyword>
<dbReference type="Pfam" id="PF00587">
    <property type="entry name" value="tRNA-synt_2b"/>
    <property type="match status" value="1"/>
</dbReference>
<evidence type="ECO:0000256" key="11">
    <source>
        <dbReference type="SAM" id="Phobius"/>
    </source>
</evidence>
<dbReference type="PRINTS" id="PR01046">
    <property type="entry name" value="TRNASYNTHPRO"/>
</dbReference>
<dbReference type="GO" id="GO:0002161">
    <property type="term" value="F:aminoacyl-tRNA deacylase activity"/>
    <property type="evidence" value="ECO:0007669"/>
    <property type="project" value="InterPro"/>
</dbReference>
<evidence type="ECO:0000256" key="2">
    <source>
        <dbReference type="ARBA" id="ARBA00011738"/>
    </source>
</evidence>
<dbReference type="Gene3D" id="3.30.930.10">
    <property type="entry name" value="Bira Bifunctional Protein, Domain 2"/>
    <property type="match status" value="2"/>
</dbReference>
<dbReference type="EMBL" id="LCDD01000004">
    <property type="protein sequence ID" value="KKS47535.1"/>
    <property type="molecule type" value="Genomic_DNA"/>
</dbReference>
<dbReference type="GO" id="GO:0004827">
    <property type="term" value="F:proline-tRNA ligase activity"/>
    <property type="evidence" value="ECO:0007669"/>
    <property type="project" value="UniProtKB-UniRule"/>
</dbReference>
<dbReference type="InterPro" id="IPR050062">
    <property type="entry name" value="Pro-tRNA_synthetase"/>
</dbReference>
<evidence type="ECO:0000313" key="14">
    <source>
        <dbReference type="Proteomes" id="UP000034320"/>
    </source>
</evidence>
<dbReference type="InterPro" id="IPR045864">
    <property type="entry name" value="aa-tRNA-synth_II/BPL/LPL"/>
</dbReference>
<dbReference type="Gene3D" id="3.90.960.10">
    <property type="entry name" value="YbaK/aminoacyl-tRNA synthetase-associated domain"/>
    <property type="match status" value="1"/>
</dbReference>
<dbReference type="InterPro" id="IPR004154">
    <property type="entry name" value="Anticodon-bd"/>
</dbReference>
<dbReference type="PROSITE" id="PS50862">
    <property type="entry name" value="AA_TRNA_LIGASE_II"/>
    <property type="match status" value="1"/>
</dbReference>
<dbReference type="CDD" id="cd04334">
    <property type="entry name" value="ProRS-INS"/>
    <property type="match status" value="1"/>
</dbReference>
<evidence type="ECO:0000256" key="9">
    <source>
        <dbReference type="ARBA" id="ARBA00047671"/>
    </source>
</evidence>
<dbReference type="CDD" id="cd00861">
    <property type="entry name" value="ProRS_anticodon_short"/>
    <property type="match status" value="1"/>
</dbReference>
<dbReference type="GO" id="GO:0005524">
    <property type="term" value="F:ATP binding"/>
    <property type="evidence" value="ECO:0007669"/>
    <property type="project" value="UniProtKB-UniRule"/>
</dbReference>
<dbReference type="AlphaFoldDB" id="A0A0G0ZFL8"/>
<proteinExistence type="inferred from homology"/>
<dbReference type="InterPro" id="IPR006195">
    <property type="entry name" value="aa-tRNA-synth_II"/>
</dbReference>
<evidence type="ECO:0000256" key="6">
    <source>
        <dbReference type="ARBA" id="ARBA00022840"/>
    </source>
</evidence>
<keyword evidence="6 10" id="KW-0067">ATP-binding</keyword>
<dbReference type="Proteomes" id="UP000034320">
    <property type="component" value="Unassembled WGS sequence"/>
</dbReference>
<evidence type="ECO:0000256" key="4">
    <source>
        <dbReference type="ARBA" id="ARBA00022598"/>
    </source>
</evidence>
<evidence type="ECO:0000313" key="13">
    <source>
        <dbReference type="EMBL" id="KKS47535.1"/>
    </source>
</evidence>
<sequence>MKYSKLIGKTQRQKLAGSEAISHKLLLKAGFITPVAAGIYTFLPLGFRVLEKVDHIIKEELEKRGIQNMIMPFVHPASLWKETGRFSKMRQILAVFKARHGGEYLLAPTHEETVTDLARKFILSYKDLPFIVNQNQWKYRDEIRVTGGLLRTREFLMQDAYSFDMDEKGLDYSFKLVSEIYHAIFRRMGFEITVVKADSGAIGGTGSEEFMVPSKDGEDMIIVCDDCDYKANLEKAESIFPGYPQDKEIKPMKAVLGKGIIGVEELAKFLKIPVEATTKTLLYQSDDKVVAVCIRGEYQINETKLANYLKCSNLTLASEEAVKKVTGAKVGYAGPVGLPDNVEVVWDLTTKGRTNFEAGANKTDYHNLNVNFDRDVKKPEKYIDIRQVKDGEVCSKCQKGKLKELKTIELGHVFKLGTIYSQAMGANFVDDNGKSKPIVMGCYGIGMTRILSAAVEEHHDDKGIIWPASIAPFKVHLISLKDGEAKAAEIYRKLMDSKIEVLWDEREESAGVKFADADLIGIPLRLVISRKTGEKIEMKKRGENKINLLSESELFKYFA</sequence>
<dbReference type="InterPro" id="IPR044140">
    <property type="entry name" value="ProRS_anticodon_short"/>
</dbReference>
<keyword evidence="7 10" id="KW-0648">Protein biosynthesis</keyword>
<feature type="transmembrane region" description="Helical" evidence="11">
    <location>
        <begin position="21"/>
        <end position="43"/>
    </location>
</feature>
<dbReference type="NCBIfam" id="TIGR00409">
    <property type="entry name" value="proS_fam_II"/>
    <property type="match status" value="1"/>
</dbReference>
<keyword evidence="8 10" id="KW-0030">Aminoacyl-tRNA synthetase</keyword>
<dbReference type="Pfam" id="PF04073">
    <property type="entry name" value="tRNA_edit"/>
    <property type="match status" value="1"/>
</dbReference>
<dbReference type="InterPro" id="IPR002314">
    <property type="entry name" value="aa-tRNA-synt_IIb"/>
</dbReference>
<evidence type="ECO:0000256" key="3">
    <source>
        <dbReference type="ARBA" id="ARBA00022490"/>
    </source>
</evidence>
<comment type="caution">
    <text evidence="13">The sequence shown here is derived from an EMBL/GenBank/DDBJ whole genome shotgun (WGS) entry which is preliminary data.</text>
</comment>
<comment type="similarity">
    <text evidence="10">Belongs to the class-II aminoacyl-tRNA synthetase family. ProS type 1 subfamily.</text>
</comment>
<comment type="subcellular location">
    <subcellularLocation>
        <location evidence="1 10">Cytoplasm</location>
    </subcellularLocation>
</comment>
<evidence type="ECO:0000256" key="10">
    <source>
        <dbReference type="HAMAP-Rule" id="MF_01569"/>
    </source>
</evidence>
<keyword evidence="11" id="KW-0472">Membrane</keyword>
<comment type="subunit">
    <text evidence="2 10">Homodimer.</text>
</comment>
<dbReference type="PATRIC" id="fig|1618442.3.peg.249"/>
<dbReference type="InterPro" id="IPR023717">
    <property type="entry name" value="Pro-tRNA-Synthase_IIa_type1"/>
</dbReference>
<evidence type="ECO:0000259" key="12">
    <source>
        <dbReference type="PROSITE" id="PS50862"/>
    </source>
</evidence>
<comment type="catalytic activity">
    <reaction evidence="9 10">
        <text>tRNA(Pro) + L-proline + ATP = L-prolyl-tRNA(Pro) + AMP + diphosphate</text>
        <dbReference type="Rhea" id="RHEA:14305"/>
        <dbReference type="Rhea" id="RHEA-COMP:9700"/>
        <dbReference type="Rhea" id="RHEA-COMP:9702"/>
        <dbReference type="ChEBI" id="CHEBI:30616"/>
        <dbReference type="ChEBI" id="CHEBI:33019"/>
        <dbReference type="ChEBI" id="CHEBI:60039"/>
        <dbReference type="ChEBI" id="CHEBI:78442"/>
        <dbReference type="ChEBI" id="CHEBI:78532"/>
        <dbReference type="ChEBI" id="CHEBI:456215"/>
        <dbReference type="EC" id="6.1.1.15"/>
    </reaction>
</comment>
<dbReference type="SUPFAM" id="SSF55681">
    <property type="entry name" value="Class II aaRS and biotin synthetases"/>
    <property type="match status" value="1"/>
</dbReference>
<dbReference type="PANTHER" id="PTHR42753:SF2">
    <property type="entry name" value="PROLINE--TRNA LIGASE"/>
    <property type="match status" value="1"/>
</dbReference>
<dbReference type="InterPro" id="IPR036621">
    <property type="entry name" value="Anticodon-bd_dom_sf"/>
</dbReference>
<organism evidence="13 14">
    <name type="scientific">Candidatus Gottesmanbacteria bacterium GW2011_GWA2_42_18</name>
    <dbReference type="NCBI Taxonomy" id="1618442"/>
    <lineage>
        <taxon>Bacteria</taxon>
        <taxon>Candidatus Gottesmaniibacteriota</taxon>
    </lineage>
</organism>
<gene>
    <name evidence="10" type="primary">proS</name>
    <name evidence="13" type="ORF">UV09_C0004G0024</name>
</gene>
<keyword evidence="3 10" id="KW-0963">Cytoplasm</keyword>
<dbReference type="InterPro" id="IPR004500">
    <property type="entry name" value="Pro-tRNA-synth_IIa_bac-type"/>
</dbReference>
<dbReference type="InterPro" id="IPR036754">
    <property type="entry name" value="YbaK/aa-tRNA-synt-asso_dom_sf"/>
</dbReference>
<dbReference type="PANTHER" id="PTHR42753">
    <property type="entry name" value="MITOCHONDRIAL RIBOSOME PROTEIN L39/PROLYL-TRNA LIGASE FAMILY MEMBER"/>
    <property type="match status" value="1"/>
</dbReference>
<accession>A0A0G0ZFL8</accession>
<comment type="function">
    <text evidence="10">Catalyzes the attachment of proline to tRNA(Pro) in a two-step reaction: proline is first activated by ATP to form Pro-AMP and then transferred to the acceptor end of tRNA(Pro). As ProRS can inadvertently accommodate and process non-cognate amino acids such as alanine and cysteine, to avoid such errors it has two additional distinct editing activities against alanine. One activity is designated as 'pretransfer' editing and involves the tRNA(Pro)-independent hydrolysis of activated Ala-AMP. The other activity is designated 'posttransfer' editing and involves deacylation of mischarged Ala-tRNA(Pro). The misacylated Cys-tRNA(Pro) is not edited by ProRS.</text>
</comment>
<evidence type="ECO:0000256" key="8">
    <source>
        <dbReference type="ARBA" id="ARBA00023146"/>
    </source>
</evidence>
<dbReference type="Gene3D" id="3.40.50.800">
    <property type="entry name" value="Anticodon-binding domain"/>
    <property type="match status" value="1"/>
</dbReference>
<dbReference type="SUPFAM" id="SSF55826">
    <property type="entry name" value="YbaK/ProRS associated domain"/>
    <property type="match status" value="1"/>
</dbReference>
<comment type="domain">
    <text evidence="10">Consists of three domains: the N-terminal catalytic domain, the editing domain and the C-terminal anticodon-binding domain.</text>
</comment>
<name>A0A0G0ZFL8_9BACT</name>
<evidence type="ECO:0000256" key="5">
    <source>
        <dbReference type="ARBA" id="ARBA00022741"/>
    </source>
</evidence>
<dbReference type="HAMAP" id="MF_01569">
    <property type="entry name" value="Pro_tRNA_synth_type1"/>
    <property type="match status" value="1"/>
</dbReference>
<keyword evidence="4 10" id="KW-0436">Ligase</keyword>
<evidence type="ECO:0000256" key="1">
    <source>
        <dbReference type="ARBA" id="ARBA00004496"/>
    </source>
</evidence>
<dbReference type="NCBIfam" id="NF006625">
    <property type="entry name" value="PRK09194.1"/>
    <property type="match status" value="1"/>
</dbReference>
<protein>
    <recommendedName>
        <fullName evidence="10">Proline--tRNA ligase</fullName>
        <ecNumber evidence="10">6.1.1.15</ecNumber>
    </recommendedName>
    <alternativeName>
        <fullName evidence="10">Prolyl-tRNA synthetase</fullName>
        <shortName evidence="10">ProRS</shortName>
    </alternativeName>
</protein>
<dbReference type="SUPFAM" id="SSF52954">
    <property type="entry name" value="Class II aaRS ABD-related"/>
    <property type="match status" value="1"/>
</dbReference>
<dbReference type="GO" id="GO:0005829">
    <property type="term" value="C:cytosol"/>
    <property type="evidence" value="ECO:0007669"/>
    <property type="project" value="TreeGrafter"/>
</dbReference>
<dbReference type="InterPro" id="IPR007214">
    <property type="entry name" value="YbaK/aa-tRNA-synth-assoc-dom"/>
</dbReference>
<keyword evidence="11" id="KW-1133">Transmembrane helix</keyword>
<reference evidence="13 14" key="1">
    <citation type="journal article" date="2015" name="Nature">
        <title>rRNA introns, odd ribosomes, and small enigmatic genomes across a large radiation of phyla.</title>
        <authorList>
            <person name="Brown C.T."/>
            <person name="Hug L.A."/>
            <person name="Thomas B.C."/>
            <person name="Sharon I."/>
            <person name="Castelle C.J."/>
            <person name="Singh A."/>
            <person name="Wilkins M.J."/>
            <person name="Williams K.H."/>
            <person name="Banfield J.F."/>
        </authorList>
    </citation>
    <scope>NUCLEOTIDE SEQUENCE [LARGE SCALE GENOMIC DNA]</scope>
</reference>
<feature type="domain" description="Aminoacyl-transfer RNA synthetases class-II family profile" evidence="12">
    <location>
        <begin position="38"/>
        <end position="467"/>
    </location>
</feature>
<dbReference type="EC" id="6.1.1.15" evidence="10"/>
<dbReference type="Pfam" id="PF03129">
    <property type="entry name" value="HGTP_anticodon"/>
    <property type="match status" value="1"/>
</dbReference>
<keyword evidence="5 10" id="KW-0547">Nucleotide-binding</keyword>